<gene>
    <name evidence="2" type="ORF">Smic_85890</name>
</gene>
<organism evidence="2 3">
    <name type="scientific">Streptomyces microflavus</name>
    <name type="common">Streptomyces lipmanii</name>
    <dbReference type="NCBI Taxonomy" id="1919"/>
    <lineage>
        <taxon>Bacteria</taxon>
        <taxon>Bacillati</taxon>
        <taxon>Actinomycetota</taxon>
        <taxon>Actinomycetes</taxon>
        <taxon>Kitasatosporales</taxon>
        <taxon>Streptomycetaceae</taxon>
        <taxon>Streptomyces</taxon>
    </lineage>
</organism>
<sequence>MVQIGGRKGLSREERGVAPELAARGGARVDENDPQSAVQGGGGGSHTGRARAHHHEVTGLTHRRPPGRDGHARAGLHQAGTLPAQSVDGHQAVVADADPAEDPPGPSPARVVRQATRPEATSAAARVCPGTNGNGSPSTVNAVAVVTSAHLRW</sequence>
<name>A0A7J0D5L3_STRMI</name>
<evidence type="ECO:0000313" key="2">
    <source>
        <dbReference type="EMBL" id="GFN10033.1"/>
    </source>
</evidence>
<dbReference type="EMBL" id="BLWD01000004">
    <property type="protein sequence ID" value="GFN10033.1"/>
    <property type="molecule type" value="Genomic_DNA"/>
</dbReference>
<proteinExistence type="predicted"/>
<dbReference type="Proteomes" id="UP000498740">
    <property type="component" value="Unassembled WGS sequence"/>
</dbReference>
<protein>
    <submittedName>
        <fullName evidence="2">Uncharacterized protein</fullName>
    </submittedName>
</protein>
<reference evidence="2 3" key="1">
    <citation type="submission" date="2020-05" db="EMBL/GenBank/DDBJ databases">
        <title>Whole genome shotgun sequence of Streptomyces microflavus NBRC 13062.</title>
        <authorList>
            <person name="Komaki H."/>
            <person name="Tamura T."/>
        </authorList>
    </citation>
    <scope>NUCLEOTIDE SEQUENCE [LARGE SCALE GENOMIC DNA]</scope>
    <source>
        <strain evidence="2 3">NBRC 13062</strain>
    </source>
</reference>
<feature type="region of interest" description="Disordered" evidence="1">
    <location>
        <begin position="1"/>
        <end position="139"/>
    </location>
</feature>
<comment type="caution">
    <text evidence="2">The sequence shown here is derived from an EMBL/GenBank/DDBJ whole genome shotgun (WGS) entry which is preliminary data.</text>
</comment>
<dbReference type="AlphaFoldDB" id="A0A7J0D5L3"/>
<evidence type="ECO:0000313" key="3">
    <source>
        <dbReference type="Proteomes" id="UP000498740"/>
    </source>
</evidence>
<evidence type="ECO:0000256" key="1">
    <source>
        <dbReference type="SAM" id="MobiDB-lite"/>
    </source>
</evidence>
<accession>A0A7J0D5L3</accession>